<dbReference type="RefSeq" id="WP_100609263.1">
    <property type="nucleotide sequence ID" value="NZ_CP024962.1"/>
</dbReference>
<dbReference type="PANTHER" id="PTHR34382">
    <property type="entry name" value="PTS SYSTEM N,N'-DIACETYLCHITOBIOSE-SPECIFIC EIIA COMPONENT"/>
    <property type="match status" value="1"/>
</dbReference>
<evidence type="ECO:0000256" key="13">
    <source>
        <dbReference type="ARBA" id="ARBA00031467"/>
    </source>
</evidence>
<comment type="subunit">
    <text evidence="2">Homotrimer.</text>
</comment>
<evidence type="ECO:0000256" key="15">
    <source>
        <dbReference type="PIRSR" id="PIRSR000699-1"/>
    </source>
</evidence>
<dbReference type="PROSITE" id="PS51095">
    <property type="entry name" value="PTS_EIIA_TYPE_3"/>
    <property type="match status" value="1"/>
</dbReference>
<evidence type="ECO:0000256" key="14">
    <source>
        <dbReference type="ARBA" id="ARBA00032708"/>
    </source>
</evidence>
<dbReference type="GO" id="GO:0016740">
    <property type="term" value="F:transferase activity"/>
    <property type="evidence" value="ECO:0007669"/>
    <property type="project" value="UniProtKB-KW"/>
</dbReference>
<evidence type="ECO:0000313" key="17">
    <source>
        <dbReference type="EMBL" id="ATZ16312.1"/>
    </source>
</evidence>
<keyword evidence="6" id="KW-0597">Phosphoprotein</keyword>
<dbReference type="KEGG" id="efr:EFREU_v1c02860"/>
<reference evidence="17 18" key="1">
    <citation type="submission" date="2017-11" db="EMBL/GenBank/DDBJ databases">
        <title>Genome sequence of Entomoplasma freundtii BARC 318 (ATCC 51999).</title>
        <authorList>
            <person name="Lo W.-S."/>
            <person name="Gasparich G.E."/>
            <person name="Kuo C.-H."/>
        </authorList>
    </citation>
    <scope>NUCLEOTIDE SEQUENCE [LARGE SCALE GENOMIC DNA]</scope>
    <source>
        <strain evidence="17 18">BARC 318</strain>
    </source>
</reference>
<dbReference type="Pfam" id="PF02255">
    <property type="entry name" value="PTS_IIA"/>
    <property type="match status" value="1"/>
</dbReference>
<dbReference type="AlphaFoldDB" id="A0A2K8NR51"/>
<comment type="subcellular location">
    <subcellularLocation>
        <location evidence="1">Cytoplasm</location>
    </subcellularLocation>
</comment>
<dbReference type="InterPro" id="IPR036542">
    <property type="entry name" value="PTS_IIA_lac/cel_sf"/>
</dbReference>
<evidence type="ECO:0000256" key="2">
    <source>
        <dbReference type="ARBA" id="ARBA00011233"/>
    </source>
</evidence>
<proteinExistence type="predicted"/>
<keyword evidence="7" id="KW-0762">Sugar transport</keyword>
<dbReference type="GO" id="GO:0005737">
    <property type="term" value="C:cytoplasm"/>
    <property type="evidence" value="ECO:0007669"/>
    <property type="project" value="UniProtKB-SubCell"/>
</dbReference>
<dbReference type="InterPro" id="IPR003188">
    <property type="entry name" value="PTS_IIA_lac/cel"/>
</dbReference>
<dbReference type="PIRSF" id="PIRSF000699">
    <property type="entry name" value="PTS_IILac_III"/>
    <property type="match status" value="1"/>
</dbReference>
<keyword evidence="11 16" id="KW-0460">Magnesium</keyword>
<comment type="cofactor">
    <cofactor evidence="16">
        <name>Mg(2+)</name>
        <dbReference type="ChEBI" id="CHEBI:18420"/>
    </cofactor>
    <text evidence="16">Binds 1 Mg(2+) ion per trimer.</text>
</comment>
<evidence type="ECO:0000256" key="6">
    <source>
        <dbReference type="ARBA" id="ARBA00022553"/>
    </source>
</evidence>
<dbReference type="Gene3D" id="1.20.58.80">
    <property type="entry name" value="Phosphotransferase system, lactose/cellobiose-type IIA subunit"/>
    <property type="match status" value="1"/>
</dbReference>
<dbReference type="PANTHER" id="PTHR34382:SF9">
    <property type="entry name" value="PHOSPHOTRANSFERASE SYSTEM SUGAR-SPECIFIC EII COMPONENT"/>
    <property type="match status" value="1"/>
</dbReference>
<evidence type="ECO:0000256" key="12">
    <source>
        <dbReference type="ARBA" id="ARBA00030293"/>
    </source>
</evidence>
<evidence type="ECO:0000256" key="3">
    <source>
        <dbReference type="ARBA" id="ARBA00014322"/>
    </source>
</evidence>
<name>A0A2K8NR51_9MOLU</name>
<dbReference type="GO" id="GO:0046872">
    <property type="term" value="F:metal ion binding"/>
    <property type="evidence" value="ECO:0007669"/>
    <property type="project" value="UniProtKB-KW"/>
</dbReference>
<dbReference type="OrthoDB" id="350602at2"/>
<keyword evidence="18" id="KW-1185">Reference proteome</keyword>
<dbReference type="EMBL" id="CP024962">
    <property type="protein sequence ID" value="ATZ16312.1"/>
    <property type="molecule type" value="Genomic_DNA"/>
</dbReference>
<gene>
    <name evidence="17" type="primary">celC</name>
    <name evidence="17" type="ORF">EFREU_v1c02860</name>
</gene>
<evidence type="ECO:0000256" key="11">
    <source>
        <dbReference type="ARBA" id="ARBA00022842"/>
    </source>
</evidence>
<accession>A0A2K8NR51</accession>
<evidence type="ECO:0000256" key="9">
    <source>
        <dbReference type="ARBA" id="ARBA00022683"/>
    </source>
</evidence>
<evidence type="ECO:0000313" key="18">
    <source>
        <dbReference type="Proteomes" id="UP000232222"/>
    </source>
</evidence>
<evidence type="ECO:0000256" key="7">
    <source>
        <dbReference type="ARBA" id="ARBA00022597"/>
    </source>
</evidence>
<keyword evidence="4" id="KW-0813">Transport</keyword>
<dbReference type="Proteomes" id="UP000232222">
    <property type="component" value="Chromosome"/>
</dbReference>
<dbReference type="SUPFAM" id="SSF46973">
    <property type="entry name" value="Enzyme IIa from lactose specific PTS, IIa-lac"/>
    <property type="match status" value="1"/>
</dbReference>
<evidence type="ECO:0000256" key="1">
    <source>
        <dbReference type="ARBA" id="ARBA00004496"/>
    </source>
</evidence>
<evidence type="ECO:0000256" key="16">
    <source>
        <dbReference type="PIRSR" id="PIRSR000699-2"/>
    </source>
</evidence>
<organism evidence="17 18">
    <name type="scientific">Entomoplasma freundtii</name>
    <dbReference type="NCBI Taxonomy" id="74700"/>
    <lineage>
        <taxon>Bacteria</taxon>
        <taxon>Bacillati</taxon>
        <taxon>Mycoplasmatota</taxon>
        <taxon>Mollicutes</taxon>
        <taxon>Entomoplasmatales</taxon>
        <taxon>Entomoplasmataceae</taxon>
        <taxon>Entomoplasma</taxon>
    </lineage>
</organism>
<evidence type="ECO:0000256" key="8">
    <source>
        <dbReference type="ARBA" id="ARBA00022679"/>
    </source>
</evidence>
<sequence>MEAKKLEEISFGIVSQAGDSFSYSMEAIGLIRKNDFAKAEAKLKLAEDVLLEAHKTHSELLFDFAQGKGIETNILLVHAQDHLTKAELMVIFTRENMEMKKEILNLHQTI</sequence>
<evidence type="ECO:0000256" key="10">
    <source>
        <dbReference type="ARBA" id="ARBA00022723"/>
    </source>
</evidence>
<keyword evidence="10 16" id="KW-0479">Metal-binding</keyword>
<evidence type="ECO:0000256" key="4">
    <source>
        <dbReference type="ARBA" id="ARBA00022448"/>
    </source>
</evidence>
<protein>
    <recommendedName>
        <fullName evidence="3">PTS system lactose-specific EIIA component</fullName>
    </recommendedName>
    <alternativeName>
        <fullName evidence="12">EIIA-Lac</fullName>
    </alternativeName>
    <alternativeName>
        <fullName evidence="14">EIII-Lac</fullName>
    </alternativeName>
    <alternativeName>
        <fullName evidence="13">Lactose-specific phosphotransferase enzyme IIA component</fullName>
    </alternativeName>
</protein>
<feature type="binding site" evidence="16">
    <location>
        <position position="81"/>
    </location>
    <ligand>
        <name>Mg(2+)</name>
        <dbReference type="ChEBI" id="CHEBI:18420"/>
        <note>ligand shared between all trimeric partners</note>
    </ligand>
</feature>
<feature type="active site" description="Tele-phosphohistidine intermediate" evidence="15">
    <location>
        <position position="78"/>
    </location>
</feature>
<evidence type="ECO:0000256" key="5">
    <source>
        <dbReference type="ARBA" id="ARBA00022490"/>
    </source>
</evidence>
<keyword evidence="5" id="KW-0963">Cytoplasm</keyword>
<keyword evidence="8" id="KW-0808">Transferase</keyword>
<dbReference type="GO" id="GO:0009401">
    <property type="term" value="P:phosphoenolpyruvate-dependent sugar phosphotransferase system"/>
    <property type="evidence" value="ECO:0007669"/>
    <property type="project" value="UniProtKB-KW"/>
</dbReference>
<keyword evidence="9" id="KW-0598">Phosphotransferase system</keyword>